<name>A0AAE3IIR8_9FIRM</name>
<dbReference type="InterPro" id="IPR009319">
    <property type="entry name" value="Phage_A118_VSP1"/>
</dbReference>
<evidence type="ECO:0000313" key="2">
    <source>
        <dbReference type="EMBL" id="MCU6706685.1"/>
    </source>
</evidence>
<sequence>MLNFKDIAKIFEEIELRLISSLKRNLKRHKAEEQRYGFEWSAWQAEKLKNMENFRRENLDIMNEYVDVIDDQTRQLITEQFQEGQQQAQRSAQELSDEPITPIPDKHFFGVNEKKMAKLMEDVTTLEKTAETAALRMTDDIYRQTLNRVQLAMGTGSMTLNEAIDLATRDFLDKGINCIVYADGKRVNIADYVRMALRTTSTRAALQGAAKRFAELGYDTVLVSQYGGCSKTCEPWQGQVYIDDVFTVWDGEKDEFQGKSNYCGEWFWLLSYAVKNGLFHPNCRHTMTQYIHGRTQIPEPIPAEKIKEQRELEQKQRAMERKVRKLKRFAAGTCDPDTAKAYRKKVRQAQQELKAFIDEHYDVLHRDYSREKVYGGSINNAKDIDIFNENEMPENAEITADKIVEELKTSKIGLETLKDIESLPQRIKLTYERRSDGVRGDERNGEIRIFLSNCKNVKWAARSVIHERTHWKYGISQSQWSECVCLAQELKHARNRDYLTISEKRTIIKAVKDVYPEFNWRKGGYVHGRRK</sequence>
<keyword evidence="1" id="KW-0175">Coiled coil</keyword>
<evidence type="ECO:0000256" key="1">
    <source>
        <dbReference type="SAM" id="Coils"/>
    </source>
</evidence>
<evidence type="ECO:0000313" key="3">
    <source>
        <dbReference type="Proteomes" id="UP001208131"/>
    </source>
</evidence>
<comment type="caution">
    <text evidence="2">The sequence shown here is derived from an EMBL/GenBank/DDBJ whole genome shotgun (WGS) entry which is preliminary data.</text>
</comment>
<reference evidence="2 3" key="1">
    <citation type="journal article" date="2021" name="ISME Commun">
        <title>Automated analysis of genomic sequences facilitates high-throughput and comprehensive description of bacteria.</title>
        <authorList>
            <person name="Hitch T.C.A."/>
        </authorList>
    </citation>
    <scope>NUCLEOTIDE SEQUENCE [LARGE SCALE GENOMIC DNA]</scope>
    <source>
        <strain evidence="2 3">Sanger_31</strain>
    </source>
</reference>
<dbReference type="RefSeq" id="WP_267301778.1">
    <property type="nucleotide sequence ID" value="NZ_JAOQJZ010000014.1"/>
</dbReference>
<dbReference type="GO" id="GO:0005198">
    <property type="term" value="F:structural molecule activity"/>
    <property type="evidence" value="ECO:0007669"/>
    <property type="project" value="InterPro"/>
</dbReference>
<keyword evidence="3" id="KW-1185">Reference proteome</keyword>
<dbReference type="Pfam" id="PF06152">
    <property type="entry name" value="Phage_min_cap2"/>
    <property type="match status" value="1"/>
</dbReference>
<dbReference type="Proteomes" id="UP001208131">
    <property type="component" value="Unassembled WGS sequence"/>
</dbReference>
<gene>
    <name evidence="2" type="ORF">OCV57_12240</name>
</gene>
<organism evidence="2 3">
    <name type="scientific">Hominimerdicola aceti</name>
    <dbReference type="NCBI Taxonomy" id="2981726"/>
    <lineage>
        <taxon>Bacteria</taxon>
        <taxon>Bacillati</taxon>
        <taxon>Bacillota</taxon>
        <taxon>Clostridia</taxon>
        <taxon>Eubacteriales</taxon>
        <taxon>Oscillospiraceae</taxon>
        <taxon>Hominimerdicola</taxon>
    </lineage>
</organism>
<dbReference type="EMBL" id="JAOQJZ010000014">
    <property type="protein sequence ID" value="MCU6706685.1"/>
    <property type="molecule type" value="Genomic_DNA"/>
</dbReference>
<accession>A0AAE3IIR8</accession>
<dbReference type="AlphaFoldDB" id="A0AAE3IIR8"/>
<protein>
    <submittedName>
        <fullName evidence="2">Phage minor capsid protein</fullName>
    </submittedName>
</protein>
<feature type="coiled-coil region" evidence="1">
    <location>
        <begin position="305"/>
        <end position="359"/>
    </location>
</feature>
<proteinExistence type="predicted"/>